<protein>
    <submittedName>
        <fullName evidence="1">Uncharacterized protein</fullName>
    </submittedName>
</protein>
<organism evidence="1">
    <name type="scientific">uncultured Caudovirales phage</name>
    <dbReference type="NCBI Taxonomy" id="2100421"/>
    <lineage>
        <taxon>Viruses</taxon>
        <taxon>Duplodnaviria</taxon>
        <taxon>Heunggongvirae</taxon>
        <taxon>Uroviricota</taxon>
        <taxon>Caudoviricetes</taxon>
        <taxon>Peduoviridae</taxon>
        <taxon>Maltschvirus</taxon>
        <taxon>Maltschvirus maltsch</taxon>
    </lineage>
</organism>
<name>A0A6J5LID2_9CAUD</name>
<evidence type="ECO:0000313" key="1">
    <source>
        <dbReference type="EMBL" id="CAB4133941.1"/>
    </source>
</evidence>
<gene>
    <name evidence="1" type="ORF">UFOVP265_28</name>
</gene>
<proteinExistence type="predicted"/>
<reference evidence="1" key="1">
    <citation type="submission" date="2020-04" db="EMBL/GenBank/DDBJ databases">
        <authorList>
            <person name="Chiriac C."/>
            <person name="Salcher M."/>
            <person name="Ghai R."/>
            <person name="Kavagutti S V."/>
        </authorList>
    </citation>
    <scope>NUCLEOTIDE SEQUENCE</scope>
</reference>
<dbReference type="EMBL" id="LR796278">
    <property type="protein sequence ID" value="CAB4133941.1"/>
    <property type="molecule type" value="Genomic_DNA"/>
</dbReference>
<sequence length="120" mass="14481">MNYPKDIIRFANDLASNYENYSDIPDFELYELSSLLMSLDYGESVGSDNPQFATKMFPSLQNYMRDITNKDNQIEFIHCWREGIKDYYYNTMQDLFYSRKDINYPEQKEYISIDNRTWVL</sequence>
<accession>A0A6J5LID2</accession>